<proteinExistence type="predicted"/>
<dbReference type="InterPro" id="IPR029055">
    <property type="entry name" value="Ntn_hydrolases_N"/>
</dbReference>
<name>A0ABV5ZR99_9BACT</name>
<keyword evidence="2" id="KW-1185">Reference proteome</keyword>
<organism evidence="1 2">
    <name type="scientific">Hallella seregens ATCC 51272</name>
    <dbReference type="NCBI Taxonomy" id="1336250"/>
    <lineage>
        <taxon>Bacteria</taxon>
        <taxon>Pseudomonadati</taxon>
        <taxon>Bacteroidota</taxon>
        <taxon>Bacteroidia</taxon>
        <taxon>Bacteroidales</taxon>
        <taxon>Prevotellaceae</taxon>
        <taxon>Hallella</taxon>
    </lineage>
</organism>
<evidence type="ECO:0000313" key="2">
    <source>
        <dbReference type="Proteomes" id="UP001589688"/>
    </source>
</evidence>
<comment type="caution">
    <text evidence="1">The sequence shown here is derived from an EMBL/GenBank/DDBJ whole genome shotgun (WGS) entry which is preliminary data.</text>
</comment>
<dbReference type="SUPFAM" id="SSF56235">
    <property type="entry name" value="N-terminal nucleophile aminohydrolases (Ntn hydrolases)"/>
    <property type="match status" value="1"/>
</dbReference>
<reference evidence="1 2" key="1">
    <citation type="submission" date="2024-09" db="EMBL/GenBank/DDBJ databases">
        <authorList>
            <person name="Sun Q."/>
            <person name="Mori K."/>
        </authorList>
    </citation>
    <scope>NUCLEOTIDE SEQUENCE [LARGE SCALE GENOMIC DNA]</scope>
    <source>
        <strain evidence="1 2">ATCC 51272</strain>
    </source>
</reference>
<sequence length="404" mass="45611">MTAIIGVLNKHAVAIAADSAATLGGGRKVMNSANKLFALSKYQPVAIAIYGNAEFIGTPWEIIIKEYRQSLKEKSFNSIRLYVDDFQKFLKRKKYYCTDSEANEYLRFSVKEFLGQLLEICKKEPEKADYMLSNLEQKKSQKLLGGFTQKTVGFFKSLVQEDIKEEFRKFQKENIPISFSRLENATEAVFTHDVVPLGTTGLVFAGYGSSEVFPSVFNCTVGNVIDGLLAKSVKKSSRIDKNNYSGICPFAQTDVMRTILDGVSPKMQNVYLSSLEQTFTKMKNALASIISSSNDSLAKQIKELDITPFRKEFLQLSRTIQLKEYTTPFINSVGTLEKEDLADFAESLITLTSLKRKVSYDQETVGGPVDVMVISKGDGIIWMKRKNYFDAKKNHQFLDNYYNF</sequence>
<gene>
    <name evidence="1" type="ORF">ACFFK8_12865</name>
</gene>
<dbReference type="Proteomes" id="UP001589688">
    <property type="component" value="Unassembled WGS sequence"/>
</dbReference>
<dbReference type="EMBL" id="JBHLZF010000002">
    <property type="protein sequence ID" value="MFB9898654.1"/>
    <property type="molecule type" value="Genomic_DNA"/>
</dbReference>
<dbReference type="RefSeq" id="WP_027952860.1">
    <property type="nucleotide sequence ID" value="NZ_JADU01000038.1"/>
</dbReference>
<protein>
    <submittedName>
        <fullName evidence="1">Uncharacterized protein</fullName>
    </submittedName>
</protein>
<evidence type="ECO:0000313" key="1">
    <source>
        <dbReference type="EMBL" id="MFB9898654.1"/>
    </source>
</evidence>
<accession>A0ABV5ZR99</accession>